<protein>
    <submittedName>
        <fullName evidence="7">Protein SYM1</fullName>
    </submittedName>
</protein>
<dbReference type="PANTHER" id="PTHR11266">
    <property type="entry name" value="PEROXISOMAL MEMBRANE PROTEIN 2, PXMP2 MPV17"/>
    <property type="match status" value="1"/>
</dbReference>
<reference evidence="7 8" key="2">
    <citation type="submission" date="2024-01" db="EMBL/GenBank/DDBJ databases">
        <title>Comparative genomics of Cryptococcus and Kwoniella reveals pathogenesis evolution and contrasting modes of karyotype evolution via chromosome fusion or intercentromeric recombination.</title>
        <authorList>
            <person name="Coelho M.A."/>
            <person name="David-Palma M."/>
            <person name="Shea T."/>
            <person name="Bowers K."/>
            <person name="Mcginley-Smith S."/>
            <person name="Mohammad A.W."/>
            <person name="Gnirke A."/>
            <person name="Yurkov A.M."/>
            <person name="Nowrousian M."/>
            <person name="Sun S."/>
            <person name="Cuomo C.A."/>
            <person name="Heitman J."/>
        </authorList>
    </citation>
    <scope>NUCLEOTIDE SEQUENCE [LARGE SCALE GENOMIC DNA]</scope>
    <source>
        <strain evidence="7 8">IND107</strain>
    </source>
</reference>
<dbReference type="EMBL" id="ATAM02000002">
    <property type="protein sequence ID" value="KAL0253648.1"/>
    <property type="molecule type" value="Genomic_DNA"/>
</dbReference>
<evidence type="ECO:0000313" key="7">
    <source>
        <dbReference type="EMBL" id="KAL0253648.1"/>
    </source>
</evidence>
<evidence type="ECO:0000313" key="8">
    <source>
        <dbReference type="Proteomes" id="UP000054399"/>
    </source>
</evidence>
<dbReference type="Proteomes" id="UP000054399">
    <property type="component" value="Unassembled WGS sequence"/>
</dbReference>
<dbReference type="Pfam" id="PF04117">
    <property type="entry name" value="Mpv17_PMP22"/>
    <property type="match status" value="1"/>
</dbReference>
<comment type="caution">
    <text evidence="7">The sequence shown here is derived from an EMBL/GenBank/DDBJ whole genome shotgun (WGS) entry which is preliminary data.</text>
</comment>
<accession>A0ABR3BZ35</accession>
<evidence type="ECO:0000256" key="2">
    <source>
        <dbReference type="ARBA" id="ARBA00006824"/>
    </source>
</evidence>
<keyword evidence="4 6" id="KW-1133">Transmembrane helix</keyword>
<proteinExistence type="inferred from homology"/>
<feature type="transmembrane region" description="Helical" evidence="6">
    <location>
        <begin position="131"/>
        <end position="148"/>
    </location>
</feature>
<keyword evidence="8" id="KW-1185">Reference proteome</keyword>
<feature type="transmembrane region" description="Helical" evidence="6">
    <location>
        <begin position="91"/>
        <end position="111"/>
    </location>
</feature>
<name>A0ABR3BZ35_9TREE</name>
<evidence type="ECO:0000256" key="5">
    <source>
        <dbReference type="ARBA" id="ARBA00023136"/>
    </source>
</evidence>
<keyword evidence="3 6" id="KW-0812">Transmembrane</keyword>
<dbReference type="PANTHER" id="PTHR11266:SF17">
    <property type="entry name" value="PROTEIN MPV17"/>
    <property type="match status" value="1"/>
</dbReference>
<dbReference type="InterPro" id="IPR007248">
    <property type="entry name" value="Mpv17_PMP22"/>
</dbReference>
<organism evidence="7 8">
    <name type="scientific">Cryptococcus tetragattii IND107</name>
    <dbReference type="NCBI Taxonomy" id="1296105"/>
    <lineage>
        <taxon>Eukaryota</taxon>
        <taxon>Fungi</taxon>
        <taxon>Dikarya</taxon>
        <taxon>Basidiomycota</taxon>
        <taxon>Agaricomycotina</taxon>
        <taxon>Tremellomycetes</taxon>
        <taxon>Tremellales</taxon>
        <taxon>Cryptococcaceae</taxon>
        <taxon>Cryptococcus</taxon>
        <taxon>Cryptococcus gattii species complex</taxon>
    </lineage>
</organism>
<reference evidence="8" key="1">
    <citation type="submission" date="2015-01" db="EMBL/GenBank/DDBJ databases">
        <title>The Genome Sequence of Cryptococcus gattii MMRL2647.</title>
        <authorList>
            <consortium name="The Broad Institute Genomics Platform"/>
            <person name="Cuomo C."/>
            <person name="Litvintseva A."/>
            <person name="Chen Y."/>
            <person name="Heitman J."/>
            <person name="Sun S."/>
            <person name="Springer D."/>
            <person name="Dromer F."/>
            <person name="Young S."/>
            <person name="Zeng Q."/>
            <person name="Gargeya S."/>
            <person name="Abouelleil A."/>
            <person name="Alvarado L."/>
            <person name="Chapman S.B."/>
            <person name="Gainer-Dewar J."/>
            <person name="Goldberg J."/>
            <person name="Griggs A."/>
            <person name="Gujja S."/>
            <person name="Hansen M."/>
            <person name="Howarth C."/>
            <person name="Imamovic A."/>
            <person name="Larimer J."/>
            <person name="Murphy C."/>
            <person name="Naylor J."/>
            <person name="Pearson M."/>
            <person name="Priest M."/>
            <person name="Roberts A."/>
            <person name="Saif S."/>
            <person name="Shea T."/>
            <person name="Sykes S."/>
            <person name="Wortman J."/>
            <person name="Nusbaum C."/>
            <person name="Birren B."/>
        </authorList>
    </citation>
    <scope>NUCLEOTIDE SEQUENCE [LARGE SCALE GENOMIC DNA]</scope>
    <source>
        <strain evidence="8">IND107</strain>
    </source>
</reference>
<keyword evidence="5 6" id="KW-0472">Membrane</keyword>
<dbReference type="RefSeq" id="XP_066615869.1">
    <property type="nucleotide sequence ID" value="XM_066755583.1"/>
</dbReference>
<gene>
    <name evidence="7" type="ORF">I308_101023</name>
</gene>
<evidence type="ECO:0000256" key="1">
    <source>
        <dbReference type="ARBA" id="ARBA00004141"/>
    </source>
</evidence>
<comment type="subcellular location">
    <subcellularLocation>
        <location evidence="1">Membrane</location>
        <topology evidence="1">Multi-pass membrane protein</topology>
    </subcellularLocation>
</comment>
<evidence type="ECO:0000256" key="6">
    <source>
        <dbReference type="RuleBase" id="RU363053"/>
    </source>
</evidence>
<evidence type="ECO:0000256" key="4">
    <source>
        <dbReference type="ARBA" id="ARBA00022989"/>
    </source>
</evidence>
<dbReference type="GeneID" id="91987881"/>
<comment type="similarity">
    <text evidence="2 6">Belongs to the peroxisomal membrane protein PXMP2/4 family.</text>
</comment>
<evidence type="ECO:0000256" key="3">
    <source>
        <dbReference type="ARBA" id="ARBA00022692"/>
    </source>
</evidence>
<sequence length="195" mass="22089">MASLMGKYAAFLTRRPVLGNMISSAVLFATGDVIAQQLIEKKGADHDLPRTARIVTWGGLIFAPTVNLWFRTLERIPIRSRWPATFTRVGLDQFGFAPVVLSGFFTAMTFMEGKDFNAAKIKWHESFVPTLQANWMLFIPFQMLNMLIPLQYRLLAVNAVNIPWNAFLSLQNAKGKKIEEKIEESHVAIPKKEYA</sequence>
<feature type="transmembrane region" description="Helical" evidence="6">
    <location>
        <begin position="51"/>
        <end position="70"/>
    </location>
</feature>